<feature type="active site" evidence="6">
    <location>
        <position position="112"/>
    </location>
</feature>
<evidence type="ECO:0000256" key="5">
    <source>
        <dbReference type="ARBA" id="ARBA00022801"/>
    </source>
</evidence>
<dbReference type="PRINTS" id="PR00727">
    <property type="entry name" value="LEADERPTASE"/>
</dbReference>
<reference evidence="9 10" key="1">
    <citation type="submission" date="2019-07" db="EMBL/GenBank/DDBJ databases">
        <title>Genomic Encyclopedia of Type Strains, Phase IV (KMG-IV): sequencing the most valuable type-strain genomes for metagenomic binning, comparative biology and taxonomic classification.</title>
        <authorList>
            <person name="Goeker M."/>
        </authorList>
    </citation>
    <scope>NUCLEOTIDE SEQUENCE [LARGE SCALE GENOMIC DNA]</scope>
    <source>
        <strain evidence="9 10">SS015</strain>
    </source>
</reference>
<keyword evidence="7" id="KW-0812">Transmembrane</keyword>
<dbReference type="NCBIfam" id="TIGR02227">
    <property type="entry name" value="sigpep_I_bact"/>
    <property type="match status" value="1"/>
</dbReference>
<gene>
    <name evidence="9" type="ORF">EDC39_101480</name>
</gene>
<keyword evidence="7" id="KW-1133">Transmembrane helix</keyword>
<proteinExistence type="inferred from homology"/>
<dbReference type="InterPro" id="IPR019758">
    <property type="entry name" value="Pept_S26A_signal_pept_1_CS"/>
</dbReference>
<dbReference type="AlphaFoldDB" id="A0A5D3WPN8"/>
<evidence type="ECO:0000313" key="9">
    <source>
        <dbReference type="EMBL" id="TYP00314.1"/>
    </source>
</evidence>
<keyword evidence="10" id="KW-1185">Reference proteome</keyword>
<dbReference type="PANTHER" id="PTHR43390:SF1">
    <property type="entry name" value="CHLOROPLAST PROCESSING PEPTIDASE"/>
    <property type="match status" value="1"/>
</dbReference>
<dbReference type="OrthoDB" id="9815782at2"/>
<comment type="similarity">
    <text evidence="2 7">Belongs to the peptidase S26 family.</text>
</comment>
<name>A0A5D3WPN8_9BACT</name>
<dbReference type="InterPro" id="IPR036286">
    <property type="entry name" value="LexA/Signal_pep-like_sf"/>
</dbReference>
<keyword evidence="5 7" id="KW-0378">Hydrolase</keyword>
<dbReference type="CDD" id="cd06530">
    <property type="entry name" value="S26_SPase_I"/>
    <property type="match status" value="1"/>
</dbReference>
<keyword evidence="7" id="KW-0645">Protease</keyword>
<evidence type="ECO:0000313" key="10">
    <source>
        <dbReference type="Proteomes" id="UP000324159"/>
    </source>
</evidence>
<evidence type="ECO:0000259" key="8">
    <source>
        <dbReference type="Pfam" id="PF10502"/>
    </source>
</evidence>
<accession>A0A5D3WPN8</accession>
<dbReference type="InterPro" id="IPR019533">
    <property type="entry name" value="Peptidase_S26"/>
</dbReference>
<evidence type="ECO:0000256" key="7">
    <source>
        <dbReference type="RuleBase" id="RU362042"/>
    </source>
</evidence>
<dbReference type="Gene3D" id="2.10.109.10">
    <property type="entry name" value="Umud Fragment, subunit A"/>
    <property type="match status" value="1"/>
</dbReference>
<protein>
    <recommendedName>
        <fullName evidence="4 7">Signal peptidase I</fullName>
        <ecNumber evidence="3 7">3.4.21.89</ecNumber>
    </recommendedName>
</protein>
<dbReference type="GO" id="GO:0009003">
    <property type="term" value="F:signal peptidase activity"/>
    <property type="evidence" value="ECO:0007669"/>
    <property type="project" value="UniProtKB-EC"/>
</dbReference>
<keyword evidence="7" id="KW-0472">Membrane</keyword>
<feature type="transmembrane region" description="Helical" evidence="7">
    <location>
        <begin position="26"/>
        <end position="45"/>
    </location>
</feature>
<dbReference type="EC" id="3.4.21.89" evidence="3 7"/>
<dbReference type="EMBL" id="VNIB01000001">
    <property type="protein sequence ID" value="TYP00314.1"/>
    <property type="molecule type" value="Genomic_DNA"/>
</dbReference>
<dbReference type="Pfam" id="PF10502">
    <property type="entry name" value="Peptidase_S26"/>
    <property type="match status" value="1"/>
</dbReference>
<comment type="caution">
    <text evidence="9">The sequence shown here is derived from an EMBL/GenBank/DDBJ whole genome shotgun (WGS) entry which is preliminary data.</text>
</comment>
<dbReference type="SUPFAM" id="SSF51306">
    <property type="entry name" value="LexA/Signal peptidase"/>
    <property type="match status" value="1"/>
</dbReference>
<evidence type="ECO:0000256" key="6">
    <source>
        <dbReference type="PIRSR" id="PIRSR600223-1"/>
    </source>
</evidence>
<dbReference type="PROSITE" id="PS00760">
    <property type="entry name" value="SPASE_I_2"/>
    <property type="match status" value="1"/>
</dbReference>
<dbReference type="GO" id="GO:0016020">
    <property type="term" value="C:membrane"/>
    <property type="evidence" value="ECO:0007669"/>
    <property type="project" value="UniProtKB-SubCell"/>
</dbReference>
<evidence type="ECO:0000256" key="2">
    <source>
        <dbReference type="ARBA" id="ARBA00009370"/>
    </source>
</evidence>
<dbReference type="PROSITE" id="PS00761">
    <property type="entry name" value="SPASE_I_3"/>
    <property type="match status" value="1"/>
</dbReference>
<dbReference type="InterPro" id="IPR000223">
    <property type="entry name" value="Pept_S26A_signal_pept_1"/>
</dbReference>
<sequence>MKLFFRKQRQDIDIVKKPWWREYGEALLVAAILAIIIRTFVIQAFKIPSGSMEDTLLIGDHLLVNKFIYGIQVPFADERYFAIRGPKRGDVIVFEFPRDAYKPWLQRRDFIKRVIGLPGDVIEIRDKKVYVNGKLYQIPQEVHKEEGIVGPQYGPRDNMKPVRVPPGHYFVMGDNRDRSYDSRFWGFVPKEKILGLAFIKYWSWDSERHLPRWSRIGQPIE</sequence>
<dbReference type="GO" id="GO:0004252">
    <property type="term" value="F:serine-type endopeptidase activity"/>
    <property type="evidence" value="ECO:0007669"/>
    <property type="project" value="InterPro"/>
</dbReference>
<evidence type="ECO:0000256" key="4">
    <source>
        <dbReference type="ARBA" id="ARBA00019232"/>
    </source>
</evidence>
<dbReference type="PANTHER" id="PTHR43390">
    <property type="entry name" value="SIGNAL PEPTIDASE I"/>
    <property type="match status" value="1"/>
</dbReference>
<dbReference type="Proteomes" id="UP000324159">
    <property type="component" value="Unassembled WGS sequence"/>
</dbReference>
<dbReference type="InterPro" id="IPR019757">
    <property type="entry name" value="Pept_S26A_signal_pept_1_Lys-AS"/>
</dbReference>
<comment type="subcellular location">
    <subcellularLocation>
        <location evidence="7">Membrane</location>
        <topology evidence="7">Single-pass type II membrane protein</topology>
    </subcellularLocation>
</comment>
<comment type="catalytic activity">
    <reaction evidence="1 7">
        <text>Cleavage of hydrophobic, N-terminal signal or leader sequences from secreted and periplasmic proteins.</text>
        <dbReference type="EC" id="3.4.21.89"/>
    </reaction>
</comment>
<evidence type="ECO:0000256" key="1">
    <source>
        <dbReference type="ARBA" id="ARBA00000677"/>
    </source>
</evidence>
<dbReference type="RefSeq" id="WP_148894506.1">
    <property type="nucleotide sequence ID" value="NZ_VNIB01000001.1"/>
</dbReference>
<dbReference type="GO" id="GO:0006465">
    <property type="term" value="P:signal peptide processing"/>
    <property type="evidence" value="ECO:0007669"/>
    <property type="project" value="InterPro"/>
</dbReference>
<evidence type="ECO:0000256" key="3">
    <source>
        <dbReference type="ARBA" id="ARBA00013208"/>
    </source>
</evidence>
<feature type="domain" description="Peptidase S26" evidence="8">
    <location>
        <begin position="20"/>
        <end position="202"/>
    </location>
</feature>
<organism evidence="9 10">
    <name type="scientific">Geothermobacter ehrlichii</name>
    <dbReference type="NCBI Taxonomy" id="213224"/>
    <lineage>
        <taxon>Bacteria</taxon>
        <taxon>Pseudomonadati</taxon>
        <taxon>Thermodesulfobacteriota</taxon>
        <taxon>Desulfuromonadia</taxon>
        <taxon>Desulfuromonadales</taxon>
        <taxon>Geothermobacteraceae</taxon>
        <taxon>Geothermobacter</taxon>
    </lineage>
</organism>
<feature type="active site" evidence="6">
    <location>
        <position position="51"/>
    </location>
</feature>